<comment type="function">
    <text evidence="8">Catalyzes the attachment of glycine to tRNA(Gly).</text>
</comment>
<dbReference type="NCBIfam" id="NF003211">
    <property type="entry name" value="PRK04173.1"/>
    <property type="match status" value="1"/>
</dbReference>
<dbReference type="GO" id="GO:0070062">
    <property type="term" value="C:extracellular exosome"/>
    <property type="evidence" value="ECO:0007669"/>
    <property type="project" value="UniProtKB-ARBA"/>
</dbReference>
<dbReference type="GO" id="GO:0006426">
    <property type="term" value="P:glycyl-tRNA aminoacylation"/>
    <property type="evidence" value="ECO:0007669"/>
    <property type="project" value="UniProtKB-UniRule"/>
</dbReference>
<dbReference type="InterPro" id="IPR045864">
    <property type="entry name" value="aa-tRNA-synth_II/BPL/LPL"/>
</dbReference>
<dbReference type="InterPro" id="IPR036621">
    <property type="entry name" value="Anticodon-bd_dom_sf"/>
</dbReference>
<feature type="binding site" evidence="8">
    <location>
        <begin position="342"/>
        <end position="346"/>
    </location>
    <ligand>
        <name>substrate</name>
    </ligand>
</feature>
<evidence type="ECO:0000313" key="10">
    <source>
        <dbReference type="EMBL" id="PEN10402.1"/>
    </source>
</evidence>
<dbReference type="AlphaFoldDB" id="A0A2A8CTJ4"/>
<evidence type="ECO:0000256" key="5">
    <source>
        <dbReference type="ARBA" id="ARBA00022840"/>
    </source>
</evidence>
<dbReference type="GO" id="GO:0005737">
    <property type="term" value="C:cytoplasm"/>
    <property type="evidence" value="ECO:0007669"/>
    <property type="project" value="UniProtKB-SubCell"/>
</dbReference>
<dbReference type="RefSeq" id="WP_098079280.1">
    <property type="nucleotide sequence ID" value="NZ_PDEQ01000014.1"/>
</dbReference>
<keyword evidence="2 8" id="KW-0963">Cytoplasm</keyword>
<dbReference type="CDD" id="cd00858">
    <property type="entry name" value="GlyRS_anticodon"/>
    <property type="match status" value="1"/>
</dbReference>
<comment type="subunit">
    <text evidence="8">Homodimer.</text>
</comment>
<proteinExistence type="inferred from homology"/>
<name>A0A2A8CTJ4_9BACT</name>
<dbReference type="CDD" id="cd00774">
    <property type="entry name" value="GlyRS-like_core"/>
    <property type="match status" value="1"/>
</dbReference>
<evidence type="ECO:0000256" key="6">
    <source>
        <dbReference type="ARBA" id="ARBA00022917"/>
    </source>
</evidence>
<evidence type="ECO:0000256" key="3">
    <source>
        <dbReference type="ARBA" id="ARBA00022598"/>
    </source>
</evidence>
<keyword evidence="5 8" id="KW-0067">ATP-binding</keyword>
<comment type="caution">
    <text evidence="10">The sequence shown here is derived from an EMBL/GenBank/DDBJ whole genome shotgun (WGS) entry which is preliminary data.</text>
</comment>
<dbReference type="PRINTS" id="PR01043">
    <property type="entry name" value="TRNASYNTHGLY"/>
</dbReference>
<reference evidence="10 11" key="1">
    <citation type="submission" date="2017-10" db="EMBL/GenBank/DDBJ databases">
        <title>Draft genome of Longibacter Salinarum.</title>
        <authorList>
            <person name="Goh K.M."/>
            <person name="Shamsir M.S."/>
            <person name="Lim S.W."/>
        </authorList>
    </citation>
    <scope>NUCLEOTIDE SEQUENCE [LARGE SCALE GENOMIC DNA]</scope>
    <source>
        <strain evidence="10 11">KCTC 52045</strain>
    </source>
</reference>
<dbReference type="InterPro" id="IPR002315">
    <property type="entry name" value="tRNA-synt_gly"/>
</dbReference>
<dbReference type="GO" id="GO:1990742">
    <property type="term" value="C:microvesicle"/>
    <property type="evidence" value="ECO:0007669"/>
    <property type="project" value="UniProtKB-ARBA"/>
</dbReference>
<dbReference type="Gene3D" id="3.30.40.230">
    <property type="match status" value="1"/>
</dbReference>
<feature type="binding site" evidence="8">
    <location>
        <position position="98"/>
    </location>
    <ligand>
        <name>substrate</name>
    </ligand>
</feature>
<organism evidence="10 11">
    <name type="scientific">Longibacter salinarum</name>
    <dbReference type="NCBI Taxonomy" id="1850348"/>
    <lineage>
        <taxon>Bacteria</taxon>
        <taxon>Pseudomonadati</taxon>
        <taxon>Rhodothermota</taxon>
        <taxon>Rhodothermia</taxon>
        <taxon>Rhodothermales</taxon>
        <taxon>Salisaetaceae</taxon>
        <taxon>Longibacter</taxon>
    </lineage>
</organism>
<evidence type="ECO:0000256" key="7">
    <source>
        <dbReference type="ARBA" id="ARBA00023146"/>
    </source>
</evidence>
<dbReference type="InterPro" id="IPR002314">
    <property type="entry name" value="aa-tRNA-synt_IIb"/>
</dbReference>
<dbReference type="InterPro" id="IPR027031">
    <property type="entry name" value="Gly-tRNA_synthase/POLG2"/>
</dbReference>
<dbReference type="GO" id="GO:0004081">
    <property type="term" value="F:bis(5'-nucleosyl)-tetraphosphatase (asymmetrical) activity"/>
    <property type="evidence" value="ECO:0007669"/>
    <property type="project" value="UniProtKB-ARBA"/>
</dbReference>
<dbReference type="PROSITE" id="PS50862">
    <property type="entry name" value="AA_TRNA_LIGASE_II"/>
    <property type="match status" value="1"/>
</dbReference>
<keyword evidence="11" id="KW-1185">Reference proteome</keyword>
<dbReference type="NCBIfam" id="TIGR00389">
    <property type="entry name" value="glyS_dimeric"/>
    <property type="match status" value="1"/>
</dbReference>
<evidence type="ECO:0000256" key="8">
    <source>
        <dbReference type="HAMAP-Rule" id="MF_00253"/>
    </source>
</evidence>
<dbReference type="OrthoDB" id="9760853at2"/>
<comment type="similarity">
    <text evidence="1 8">Belongs to the class-II aminoacyl-tRNA synthetase family.</text>
</comment>
<accession>A0A2A8CTJ4</accession>
<dbReference type="FunFam" id="3.40.50.800:FF:000002">
    <property type="entry name" value="Glycine--tRNA ligase"/>
    <property type="match status" value="1"/>
</dbReference>
<dbReference type="GO" id="GO:0005524">
    <property type="term" value="F:ATP binding"/>
    <property type="evidence" value="ECO:0007669"/>
    <property type="project" value="UniProtKB-UniRule"/>
</dbReference>
<keyword evidence="4 8" id="KW-0547">Nucleotide-binding</keyword>
<dbReference type="Pfam" id="PF03129">
    <property type="entry name" value="HGTP_anticodon"/>
    <property type="match status" value="1"/>
</dbReference>
<dbReference type="EC" id="6.1.1.14" evidence="8"/>
<dbReference type="SUPFAM" id="SSF55681">
    <property type="entry name" value="Class II aaRS and biotin synthetases"/>
    <property type="match status" value="1"/>
</dbReference>
<dbReference type="HAMAP" id="MF_00253_B">
    <property type="entry name" value="Gly_tRNA_synth_B"/>
    <property type="match status" value="1"/>
</dbReference>
<feature type="domain" description="Aminoacyl-transfer RNA synthetases class-II family profile" evidence="9">
    <location>
        <begin position="6"/>
        <end position="387"/>
    </location>
</feature>
<dbReference type="PANTHER" id="PTHR10745:SF8">
    <property type="entry name" value="DNA POLYMERASE SUBUNIT GAMMA-2, MITOCHONDRIAL"/>
    <property type="match status" value="1"/>
</dbReference>
<comment type="catalytic activity">
    <reaction evidence="8">
        <text>tRNA(Gly) + glycine + ATP = glycyl-tRNA(Gly) + AMP + diphosphate</text>
        <dbReference type="Rhea" id="RHEA:16013"/>
        <dbReference type="Rhea" id="RHEA-COMP:9664"/>
        <dbReference type="Rhea" id="RHEA-COMP:9683"/>
        <dbReference type="ChEBI" id="CHEBI:30616"/>
        <dbReference type="ChEBI" id="CHEBI:33019"/>
        <dbReference type="ChEBI" id="CHEBI:57305"/>
        <dbReference type="ChEBI" id="CHEBI:78442"/>
        <dbReference type="ChEBI" id="CHEBI:78522"/>
        <dbReference type="ChEBI" id="CHEBI:456215"/>
        <dbReference type="EC" id="6.1.1.14"/>
    </reaction>
</comment>
<dbReference type="EMBL" id="PDEQ01000014">
    <property type="protein sequence ID" value="PEN10402.1"/>
    <property type="molecule type" value="Genomic_DNA"/>
</dbReference>
<dbReference type="InterPro" id="IPR033731">
    <property type="entry name" value="GlyRS-like_core"/>
</dbReference>
<keyword evidence="6 8" id="KW-0648">Protein biosynthesis</keyword>
<dbReference type="Gene3D" id="3.30.930.10">
    <property type="entry name" value="Bira Bifunctional Protein, Domain 2"/>
    <property type="match status" value="1"/>
</dbReference>
<protein>
    <recommendedName>
        <fullName evidence="8">Glycine--tRNA ligase</fullName>
        <ecNumber evidence="8">6.1.1.14</ecNumber>
    </recommendedName>
    <alternativeName>
        <fullName evidence="8">Glycyl-tRNA synthetase</fullName>
        <shortName evidence="8">GlyRS</shortName>
    </alternativeName>
</protein>
<dbReference type="GO" id="GO:0004820">
    <property type="term" value="F:glycine-tRNA ligase activity"/>
    <property type="evidence" value="ECO:0007669"/>
    <property type="project" value="UniProtKB-UniRule"/>
</dbReference>
<evidence type="ECO:0000256" key="2">
    <source>
        <dbReference type="ARBA" id="ARBA00022490"/>
    </source>
</evidence>
<sequence>MSELFDKIVSLCKQRGIIFQSSEIYGGLSATYDYGPLGVELKRNVKEHWWQSMVYQNGDIEGLDAAILMHPKTWEASGHTEAFNDPLIDDKASGNRYRADELIEDHIRGLREEGEEEQAADVHERLVEALNAGDDMPEALHAIIMEEEIRAPDSGAFDWTEVRQFNLMFETHMGPLKEEGSKLFLRPETAQGIFVNFRNVQEPTRQHVPFGIAQIGKAFRNEIVARQFVFRMREFEQMEMQYFVKPGTQDEHFERWKAERMEWHKSLGIDPDNLRYHEHEQLSHYADQAYDIQYNFPIGWKELEGIHSRTDFDLQRHAEYSGKNLTYYDPFEQEKYIPYVVETSVGLDRTVLMLLCDAYYEEEVRGDTRSVLRFHPEIAPIRAAIFPLVKKEGLPEIAHEIENDLRKHFNVKYDERGSMGKRYRRMDEAGTPFCITVDFDTKEDNTVTVRDRDSMEQDRVAIDQLATYIFDKSRNWTR</sequence>
<evidence type="ECO:0000256" key="1">
    <source>
        <dbReference type="ARBA" id="ARBA00008226"/>
    </source>
</evidence>
<feature type="binding site" evidence="8">
    <location>
        <begin position="346"/>
        <end position="349"/>
    </location>
    <ligand>
        <name>ATP</name>
        <dbReference type="ChEBI" id="CHEBI:30616"/>
    </ligand>
</feature>
<dbReference type="Gene3D" id="3.40.50.800">
    <property type="entry name" value="Anticodon-binding domain"/>
    <property type="match status" value="1"/>
</dbReference>
<evidence type="ECO:0000313" key="11">
    <source>
        <dbReference type="Proteomes" id="UP000220102"/>
    </source>
</evidence>
<dbReference type="Proteomes" id="UP000220102">
    <property type="component" value="Unassembled WGS sequence"/>
</dbReference>
<dbReference type="Pfam" id="PF00587">
    <property type="entry name" value="tRNA-synt_2b"/>
    <property type="match status" value="1"/>
</dbReference>
<feature type="binding site" evidence="8">
    <location>
        <position position="188"/>
    </location>
    <ligand>
        <name>substrate</name>
    </ligand>
</feature>
<feature type="binding site" evidence="8">
    <location>
        <begin position="230"/>
        <end position="235"/>
    </location>
    <ligand>
        <name>ATP</name>
        <dbReference type="ChEBI" id="CHEBI:30616"/>
    </ligand>
</feature>
<keyword evidence="7 8" id="KW-0030">Aminoacyl-tRNA synthetase</keyword>
<dbReference type="GO" id="GO:0015966">
    <property type="term" value="P:diadenosine tetraphosphate biosynthetic process"/>
    <property type="evidence" value="ECO:0007669"/>
    <property type="project" value="UniProtKB-ARBA"/>
</dbReference>
<comment type="subcellular location">
    <subcellularLocation>
        <location evidence="8">Cytoplasm</location>
    </subcellularLocation>
</comment>
<gene>
    <name evidence="8" type="primary">glyQS</name>
    <name evidence="10" type="ORF">CRI94_17245</name>
</gene>
<feature type="binding site" evidence="8">
    <location>
        <begin position="235"/>
        <end position="239"/>
    </location>
    <ligand>
        <name>substrate</name>
    </ligand>
</feature>
<dbReference type="InterPro" id="IPR006195">
    <property type="entry name" value="aa-tRNA-synth_II"/>
</dbReference>
<feature type="binding site" evidence="8">
    <location>
        <begin position="220"/>
        <end position="222"/>
    </location>
    <ligand>
        <name>ATP</name>
        <dbReference type="ChEBI" id="CHEBI:30616"/>
    </ligand>
</feature>
<feature type="binding site" evidence="8">
    <location>
        <begin position="302"/>
        <end position="303"/>
    </location>
    <ligand>
        <name>ATP</name>
        <dbReference type="ChEBI" id="CHEBI:30616"/>
    </ligand>
</feature>
<dbReference type="SUPFAM" id="SSF52954">
    <property type="entry name" value="Class II aaRS ABD-related"/>
    <property type="match status" value="1"/>
</dbReference>
<evidence type="ECO:0000259" key="9">
    <source>
        <dbReference type="PROSITE" id="PS50862"/>
    </source>
</evidence>
<evidence type="ECO:0000256" key="4">
    <source>
        <dbReference type="ARBA" id="ARBA00022741"/>
    </source>
</evidence>
<dbReference type="PANTHER" id="PTHR10745">
    <property type="entry name" value="GLYCYL-TRNA SYNTHETASE/DNA POLYMERASE SUBUNIT GAMMA-2"/>
    <property type="match status" value="1"/>
</dbReference>
<dbReference type="InterPro" id="IPR004154">
    <property type="entry name" value="Anticodon-bd"/>
</dbReference>
<dbReference type="InterPro" id="IPR022961">
    <property type="entry name" value="Gly_tRNA_ligase_bac"/>
</dbReference>
<keyword evidence="3 8" id="KW-0436">Ligase</keyword>